<dbReference type="Proteomes" id="UP000004198">
    <property type="component" value="Unassembled WGS sequence"/>
</dbReference>
<keyword evidence="1" id="KW-0472">Membrane</keyword>
<dbReference type="eggNOG" id="ENOG5030GAC">
    <property type="taxonomic scope" value="Bacteria"/>
</dbReference>
<feature type="transmembrane region" description="Helical" evidence="1">
    <location>
        <begin position="97"/>
        <end position="115"/>
    </location>
</feature>
<comment type="caution">
    <text evidence="3">The sequence shown here is derived from an EMBL/GenBank/DDBJ whole genome shotgun (WGS) entry which is preliminary data.</text>
</comment>
<evidence type="ECO:0000313" key="4">
    <source>
        <dbReference type="Proteomes" id="UP000004198"/>
    </source>
</evidence>
<gene>
    <name evidence="3" type="ORF">CcarbDRAFT_4469</name>
</gene>
<protein>
    <submittedName>
        <fullName evidence="3">Metal-binding membrane protein</fullName>
    </submittedName>
</protein>
<keyword evidence="1" id="KW-0812">Transmembrane</keyword>
<reference evidence="3 4" key="1">
    <citation type="submission" date="2009-06" db="EMBL/GenBank/DDBJ databases">
        <title>The draft genome of Clostridium carboxidivorans P7.</title>
        <authorList>
            <consortium name="US DOE Joint Genome Institute (JGI-PGF)"/>
            <person name="Lucas S."/>
            <person name="Copeland A."/>
            <person name="Lapidus A."/>
            <person name="Glavina del Rio T."/>
            <person name="Tice H."/>
            <person name="Bruce D."/>
            <person name="Goodwin L."/>
            <person name="Pitluck S."/>
            <person name="Larimer F."/>
            <person name="Land M.L."/>
            <person name="Hauser L."/>
            <person name="Hemme C.L."/>
        </authorList>
    </citation>
    <scope>NUCLEOTIDE SEQUENCE [LARGE SCALE GENOMIC DNA]</scope>
    <source>
        <strain evidence="3 4">P7</strain>
    </source>
</reference>
<dbReference type="EMBL" id="ACVI01000110">
    <property type="protein sequence ID" value="EET85084.1"/>
    <property type="molecule type" value="Genomic_DNA"/>
</dbReference>
<dbReference type="KEGG" id="cck:Ccar_02545"/>
<feature type="domain" description="Zinc-ribbon" evidence="2">
    <location>
        <begin position="3"/>
        <end position="22"/>
    </location>
</feature>
<accession>C6Q0A2</accession>
<organism evidence="3 4">
    <name type="scientific">Clostridium carboxidivorans P7</name>
    <dbReference type="NCBI Taxonomy" id="536227"/>
    <lineage>
        <taxon>Bacteria</taxon>
        <taxon>Bacillati</taxon>
        <taxon>Bacillota</taxon>
        <taxon>Clostridia</taxon>
        <taxon>Eubacteriales</taxon>
        <taxon>Clostridiaceae</taxon>
        <taxon>Clostridium</taxon>
    </lineage>
</organism>
<feature type="transmembrane region" description="Helical" evidence="1">
    <location>
        <begin position="239"/>
        <end position="261"/>
    </location>
</feature>
<dbReference type="RefSeq" id="WP_007063354.1">
    <property type="nucleotide sequence ID" value="NZ_ACVI01000110.1"/>
</dbReference>
<keyword evidence="1" id="KW-1133">Transmembrane helix</keyword>
<feature type="transmembrane region" description="Helical" evidence="1">
    <location>
        <begin position="211"/>
        <end position="233"/>
    </location>
</feature>
<dbReference type="InterPro" id="IPR026870">
    <property type="entry name" value="Zinc_ribbon_dom"/>
</dbReference>
<evidence type="ECO:0000259" key="2">
    <source>
        <dbReference type="Pfam" id="PF13240"/>
    </source>
</evidence>
<feature type="transmembrane region" description="Helical" evidence="1">
    <location>
        <begin position="177"/>
        <end position="199"/>
    </location>
</feature>
<name>C6Q0A2_9CLOT</name>
<feature type="transmembrane region" description="Helical" evidence="1">
    <location>
        <begin position="273"/>
        <end position="295"/>
    </location>
</feature>
<sequence>MGYCHQCGSKVEDGSVFCTNCGVKLIEDLQEEEIQSNENQNFVPKDTFFNSQKEAYSSYTSFKNQVNFLSLRNILIKMLFKPVSGGKEFVENGEKSSVIGLTIFLAIVQGILGVWKVNQIISTIQNIALDLVQKISGIMNLIQPGSSRNVPSANDIMGLTTEINKVKSLINIPYGKIFLQNGMLFLGVIIVLFIVIYLGTNIVSKDKRDPFTIYKTVLIISVPTLYFEVLSILLSYMSIYVGAGIFLIGLIVSLASLSIIIREELFIDENHSVFIIAVSFLAAFIVILMCLQKFLSSNISDIIMSATNVMKNIRY</sequence>
<evidence type="ECO:0000256" key="1">
    <source>
        <dbReference type="SAM" id="Phobius"/>
    </source>
</evidence>
<dbReference type="STRING" id="536227.Ccar_02545"/>
<dbReference type="OrthoDB" id="1938645at2"/>
<dbReference type="AlphaFoldDB" id="C6Q0A2"/>
<keyword evidence="4" id="KW-1185">Reference proteome</keyword>
<dbReference type="Pfam" id="PF13240">
    <property type="entry name" value="Zn_Ribbon_1"/>
    <property type="match status" value="1"/>
</dbReference>
<proteinExistence type="predicted"/>
<dbReference type="PATRIC" id="fig|536227.13.peg.539"/>
<evidence type="ECO:0000313" key="3">
    <source>
        <dbReference type="EMBL" id="EET85084.1"/>
    </source>
</evidence>